<organism evidence="2 3">
    <name type="scientific">Rhizoctonia solani</name>
    <dbReference type="NCBI Taxonomy" id="456999"/>
    <lineage>
        <taxon>Eukaryota</taxon>
        <taxon>Fungi</taxon>
        <taxon>Dikarya</taxon>
        <taxon>Basidiomycota</taxon>
        <taxon>Agaricomycotina</taxon>
        <taxon>Agaricomycetes</taxon>
        <taxon>Cantharellales</taxon>
        <taxon>Ceratobasidiaceae</taxon>
        <taxon>Rhizoctonia</taxon>
    </lineage>
</organism>
<dbReference type="InterPro" id="IPR051681">
    <property type="entry name" value="Ser/Thr_Kinases-Pseudokinases"/>
</dbReference>
<dbReference type="SMART" id="SM00220">
    <property type="entry name" value="S_TKc"/>
    <property type="match status" value="2"/>
</dbReference>
<evidence type="ECO:0000313" key="2">
    <source>
        <dbReference type="EMBL" id="CAE6488878.1"/>
    </source>
</evidence>
<dbReference type="GO" id="GO:0004674">
    <property type="term" value="F:protein serine/threonine kinase activity"/>
    <property type="evidence" value="ECO:0007669"/>
    <property type="project" value="TreeGrafter"/>
</dbReference>
<comment type="caution">
    <text evidence="2">The sequence shown here is derived from an EMBL/GenBank/DDBJ whole genome shotgun (WGS) entry which is preliminary data.</text>
</comment>
<evidence type="ECO:0000259" key="1">
    <source>
        <dbReference type="PROSITE" id="PS50011"/>
    </source>
</evidence>
<accession>A0A8H3CJY6</accession>
<proteinExistence type="predicted"/>
<protein>
    <recommendedName>
        <fullName evidence="1">Protein kinase domain-containing protein</fullName>
    </recommendedName>
</protein>
<feature type="domain" description="Protein kinase" evidence="1">
    <location>
        <begin position="57"/>
        <end position="317"/>
    </location>
</feature>
<reference evidence="2" key="1">
    <citation type="submission" date="2021-01" db="EMBL/GenBank/DDBJ databases">
        <authorList>
            <person name="Kaushik A."/>
        </authorList>
    </citation>
    <scope>NUCLEOTIDE SEQUENCE</scope>
    <source>
        <strain evidence="2">AG1-1A</strain>
    </source>
</reference>
<sequence>MKYEDFVSLLTTGRFTEEEAPEYCEDANEGELLSHTRRFLTEACGIKDLTNQITSDGIFLKPFARGGFTDIYRSALNNGNQVAIKLRRRRSSGSPYFEYRETIKDAYNWSQIRHRNINELLGFTIFLNAIGLVSYYASNGTIPQYIHNRPSTDRMNLCIQISQGVSYMHSIGMVHGDIKGANVVVMEDGAAKLIDFETCVFERSPWNFEPRDHATLFSARWTAPELIGEGRERTRAFDVYGLAMTILEIASGKIPWSKYSREALVVMATVRGENPDRPSQILDINGDSLWELLLDCWKTEPAERPGAGSVLRLLKALPPNCLGPLETQSKSETTPAPIPSPVHIIRRCMSVQEIASCLIKHGCLDISKTIDEQTFDEVPSFTGGNSDIYHGQLLDSSEVCIKVPRRSWKRSEEAEDRVYTSREIHTWSRCNHPNIVPFLGLIVFRGEIGAVSPYLRNGTLRTFLEQNPGRDRCDLSTQICEGLAYLHSIDLMMSQNNVFISDSGNALIADFGSADISNRGMDFTLFMNRCGYTTRWAARELLKYGILRCKEADVYALGMTILETFTGEVPFKGKRRDHIVKMAILGGEFPNRPLAQIPVNSTHGNQLWKLLCDCWSSKLEERPNADKVLEGVKTITMGGLAPAVQV</sequence>
<dbReference type="InterPro" id="IPR011009">
    <property type="entry name" value="Kinase-like_dom_sf"/>
</dbReference>
<dbReference type="InterPro" id="IPR008271">
    <property type="entry name" value="Ser/Thr_kinase_AS"/>
</dbReference>
<dbReference type="PROSITE" id="PS00108">
    <property type="entry name" value="PROTEIN_KINASE_ST"/>
    <property type="match status" value="1"/>
</dbReference>
<dbReference type="InterPro" id="IPR001245">
    <property type="entry name" value="Ser-Thr/Tyr_kinase_cat_dom"/>
</dbReference>
<name>A0A8H3CJY6_9AGAM</name>
<dbReference type="PANTHER" id="PTHR44329">
    <property type="entry name" value="SERINE/THREONINE-PROTEIN KINASE TNNI3K-RELATED"/>
    <property type="match status" value="1"/>
</dbReference>
<dbReference type="Pfam" id="PF07714">
    <property type="entry name" value="PK_Tyr_Ser-Thr"/>
    <property type="match status" value="2"/>
</dbReference>
<feature type="domain" description="Protein kinase" evidence="1">
    <location>
        <begin position="364"/>
        <end position="635"/>
    </location>
</feature>
<dbReference type="GO" id="GO:0005524">
    <property type="term" value="F:ATP binding"/>
    <property type="evidence" value="ECO:0007669"/>
    <property type="project" value="InterPro"/>
</dbReference>
<dbReference type="SUPFAM" id="SSF56112">
    <property type="entry name" value="Protein kinase-like (PK-like)"/>
    <property type="match status" value="2"/>
</dbReference>
<evidence type="ECO:0000313" key="3">
    <source>
        <dbReference type="Proteomes" id="UP000663840"/>
    </source>
</evidence>
<dbReference type="InterPro" id="IPR000719">
    <property type="entry name" value="Prot_kinase_dom"/>
</dbReference>
<dbReference type="Gene3D" id="1.10.510.10">
    <property type="entry name" value="Transferase(Phosphotransferase) domain 1"/>
    <property type="match status" value="2"/>
</dbReference>
<dbReference type="EMBL" id="CAJMWR010004200">
    <property type="protein sequence ID" value="CAE6488878.1"/>
    <property type="molecule type" value="Genomic_DNA"/>
</dbReference>
<gene>
    <name evidence="2" type="ORF">RDB_LOCUS145225</name>
</gene>
<dbReference type="Proteomes" id="UP000663840">
    <property type="component" value="Unassembled WGS sequence"/>
</dbReference>
<dbReference type="PROSITE" id="PS50011">
    <property type="entry name" value="PROTEIN_KINASE_DOM"/>
    <property type="match status" value="2"/>
</dbReference>
<dbReference type="AlphaFoldDB" id="A0A8H3CJY6"/>